<evidence type="ECO:0000313" key="4">
    <source>
        <dbReference type="Proteomes" id="UP000483820"/>
    </source>
</evidence>
<dbReference type="GeneID" id="9824394"/>
<reference evidence="2 4" key="2">
    <citation type="submission" date="2019-12" db="EMBL/GenBank/DDBJ databases">
        <title>Chromosome-level assembly of the Caenorhabditis remanei genome.</title>
        <authorList>
            <person name="Teterina A.A."/>
            <person name="Willis J.H."/>
            <person name="Phillips P.C."/>
        </authorList>
    </citation>
    <scope>NUCLEOTIDE SEQUENCE [LARGE SCALE GENOMIC DNA]</scope>
    <source>
        <strain evidence="2 4">PX506</strain>
        <tissue evidence="2">Whole organism</tissue>
    </source>
</reference>
<proteinExistence type="predicted"/>
<keyword evidence="3" id="KW-1185">Reference proteome</keyword>
<dbReference type="EMBL" id="DS268407">
    <property type="protein sequence ID" value="EFO83080.1"/>
    <property type="molecule type" value="Genomic_DNA"/>
</dbReference>
<dbReference type="KEGG" id="crq:GCK72_024592"/>
<dbReference type="RefSeq" id="XP_003118482.1">
    <property type="nucleotide sequence ID" value="XM_003118434.1"/>
</dbReference>
<dbReference type="eggNOG" id="ENOG502TJ0A">
    <property type="taxonomic scope" value="Eukaryota"/>
</dbReference>
<dbReference type="EMBL" id="WUAV01000006">
    <property type="protein sequence ID" value="KAF1748125.1"/>
    <property type="molecule type" value="Genomic_DNA"/>
</dbReference>
<sequence>MDIKKQKEEDLRQIMLWKEVVSPFKRGLFTTTDWRINTKRPLYFREIPGYHAWNQFFFDVAPPIWPLTEAEHLGWCCWYQDMAAAQANDPPVNPLNPTPRFVMNWKARQCPDRFDVFAQGGPHLNIVHEDEFSMNSYFLFNLDYCPNWKEEQMNVLAFYCLVFMHQGVWEPIIPIEMTIAAQKLRSLCRVPLMKLFHIDRNPRCNNVRSVRSLYPLPWPQFDLERHVQLLTLWHKMMVDFVIYHYVVKKAQR</sequence>
<evidence type="ECO:0000313" key="1">
    <source>
        <dbReference type="EMBL" id="EFO83080.1"/>
    </source>
</evidence>
<dbReference type="Proteomes" id="UP000008281">
    <property type="component" value="Unassembled WGS sequence"/>
</dbReference>
<organism evidence="3">
    <name type="scientific">Caenorhabditis remanei</name>
    <name type="common">Caenorhabditis vulgaris</name>
    <dbReference type="NCBI Taxonomy" id="31234"/>
    <lineage>
        <taxon>Eukaryota</taxon>
        <taxon>Metazoa</taxon>
        <taxon>Ecdysozoa</taxon>
        <taxon>Nematoda</taxon>
        <taxon>Chromadorea</taxon>
        <taxon>Rhabditida</taxon>
        <taxon>Rhabditina</taxon>
        <taxon>Rhabditomorpha</taxon>
        <taxon>Rhabditoidea</taxon>
        <taxon>Rhabditidae</taxon>
        <taxon>Peloderinae</taxon>
        <taxon>Caenorhabditis</taxon>
    </lineage>
</organism>
<accession>E3LDH7</accession>
<evidence type="ECO:0000313" key="2">
    <source>
        <dbReference type="EMBL" id="KAF1748125.1"/>
    </source>
</evidence>
<dbReference type="CTD" id="9824394"/>
<reference evidence="1" key="1">
    <citation type="submission" date="2007-07" db="EMBL/GenBank/DDBJ databases">
        <title>PCAP assembly of the Caenorhabditis remanei genome.</title>
        <authorList>
            <consortium name="The Caenorhabditis remanei Sequencing Consortium"/>
            <person name="Wilson R.K."/>
        </authorList>
    </citation>
    <scope>NUCLEOTIDE SEQUENCE [LARGE SCALE GENOMIC DNA]</scope>
    <source>
        <strain evidence="1">PB4641</strain>
    </source>
</reference>
<name>E3LDH7_CAERE</name>
<protein>
    <submittedName>
        <fullName evidence="1">Uncharacterized protein</fullName>
    </submittedName>
</protein>
<dbReference type="HOGENOM" id="CLU_1103649_0_0_1"/>
<gene>
    <name evidence="1" type="ORF">CRE_00622</name>
    <name evidence="2" type="ORF">GCK72_024592</name>
</gene>
<dbReference type="OMA" id="KETILWH"/>
<dbReference type="Proteomes" id="UP000483820">
    <property type="component" value="Chromosome X"/>
</dbReference>
<dbReference type="AlphaFoldDB" id="E3LDH7"/>
<evidence type="ECO:0000313" key="3">
    <source>
        <dbReference type="Proteomes" id="UP000008281"/>
    </source>
</evidence>